<comment type="similarity">
    <text evidence="2">Belongs to the replication factor A protein 1 family.</text>
</comment>
<keyword evidence="13" id="KW-1185">Reference proteome</keyword>
<keyword evidence="7 12" id="KW-0238">DNA-binding</keyword>
<dbReference type="Pfam" id="PF02721">
    <property type="entry name" value="DUF223"/>
    <property type="match status" value="1"/>
</dbReference>
<feature type="region of interest" description="Disordered" evidence="9">
    <location>
        <begin position="1"/>
        <end position="122"/>
    </location>
</feature>
<evidence type="ECO:0000313" key="13">
    <source>
        <dbReference type="Proteomes" id="UP000039865"/>
    </source>
</evidence>
<dbReference type="InParanoid" id="A0A078AM60"/>
<protein>
    <submittedName>
        <fullName evidence="12">Replication protein a 70 kDa dna-binding subunit</fullName>
    </submittedName>
</protein>
<dbReference type="PANTHER" id="PTHR47165">
    <property type="entry name" value="OS03G0429900 PROTEIN"/>
    <property type="match status" value="1"/>
</dbReference>
<sequence>MSEGDKVYNYGFSSSKSNTNNSNSYDEPPKKQGKAGYNFLRSNKKFHQNTSKSFEPKGFNPNSSFKPDKFKQDYNLGRKKLSAANGDKKESEPSSKNSWQKKKSTPPPAATNNGGDKGSQNRQTYAYGNVIKPLQKIYTQLTIEGIKRLITIGNGNASGGNHFEPDSDKDLIVQVILIKYLEDSKNMKARLMISDGNWAVMADGKEIQQFDVIKCSKVLTKTYDSDQDQIVLVITYPPQVVYSNLKARIGNPKEMTKSQSQSQMPKENLQPAKIPYNVILQNSTIQEFELVYQDGGFLPIAKLTPYMGGRWRIKARLTKKGDRRSWKSDKGEGTLMNVELIDEDGTTIQGTFFQDIADKFYDLLRENCVYVMTGGLVKNASSKFSSIKHDYCIVFDKFTEISEIDDDGTVAQEKSKSGFNFSSIDKIAEMNPMESVDILGIVYMVGPVGSVQLKSGEYKQRRNILICDESNLTICVCFWGEKASSHDFSGQPVVAVKNAKVSDFAQKSLNANEDSQVFFNCQFDKAKEMRSWFDSLDKEHDFHALSTGTGLENMMKEPPKDETLLRFCQPQKDIPPSMQSTIKNNPEEGNTIEQDVEMQEGDEREDTDIGGERSISPNEIRKKLFEERRKSFARRWFTKYNYFQKMREQKEISKRGRASSGIGEERIMQMELAKSMATRARKRGRKPKQQESVLGLPQEFKFSYANGNNKKRGRRPGKIGESSGPGGVPGVDNY</sequence>
<evidence type="ECO:0000256" key="2">
    <source>
        <dbReference type="ARBA" id="ARBA00005690"/>
    </source>
</evidence>
<feature type="domain" description="Replication protein A 70 kDa DNA-binding subunit B/D first OB fold" evidence="10">
    <location>
        <begin position="299"/>
        <end position="402"/>
    </location>
</feature>
<accession>A0A078AM60</accession>
<dbReference type="OrthoDB" id="294050at2759"/>
<organism evidence="12 13">
    <name type="scientific">Stylonychia lemnae</name>
    <name type="common">Ciliate</name>
    <dbReference type="NCBI Taxonomy" id="5949"/>
    <lineage>
        <taxon>Eukaryota</taxon>
        <taxon>Sar</taxon>
        <taxon>Alveolata</taxon>
        <taxon>Ciliophora</taxon>
        <taxon>Intramacronucleata</taxon>
        <taxon>Spirotrichea</taxon>
        <taxon>Stichotrichia</taxon>
        <taxon>Sporadotrichida</taxon>
        <taxon>Oxytrichidae</taxon>
        <taxon>Stylonychinae</taxon>
        <taxon>Stylonychia</taxon>
    </lineage>
</organism>
<dbReference type="SUPFAM" id="SSF50249">
    <property type="entry name" value="Nucleic acid-binding proteins"/>
    <property type="match status" value="2"/>
</dbReference>
<evidence type="ECO:0000256" key="9">
    <source>
        <dbReference type="SAM" id="MobiDB-lite"/>
    </source>
</evidence>
<feature type="domain" description="Replication protein A OB" evidence="11">
    <location>
        <begin position="424"/>
        <end position="519"/>
    </location>
</feature>
<keyword evidence="8" id="KW-0539">Nucleus</keyword>
<evidence type="ECO:0000256" key="3">
    <source>
        <dbReference type="ARBA" id="ARBA00022705"/>
    </source>
</evidence>
<reference evidence="12 13" key="1">
    <citation type="submission" date="2014-06" db="EMBL/GenBank/DDBJ databases">
        <authorList>
            <person name="Swart Estienne"/>
        </authorList>
    </citation>
    <scope>NUCLEOTIDE SEQUENCE [LARGE SCALE GENOMIC DNA]</scope>
    <source>
        <strain evidence="12 13">130c</strain>
    </source>
</reference>
<evidence type="ECO:0000313" key="12">
    <source>
        <dbReference type="EMBL" id="CDW82971.1"/>
    </source>
</evidence>
<proteinExistence type="inferred from homology"/>
<feature type="compositionally biased region" description="Polar residues" evidence="9">
    <location>
        <begin position="577"/>
        <end position="593"/>
    </location>
</feature>
<dbReference type="Proteomes" id="UP000039865">
    <property type="component" value="Unassembled WGS sequence"/>
</dbReference>
<dbReference type="CDD" id="cd04474">
    <property type="entry name" value="RPA1_DBD_A"/>
    <property type="match status" value="1"/>
</dbReference>
<evidence type="ECO:0000256" key="4">
    <source>
        <dbReference type="ARBA" id="ARBA00022723"/>
    </source>
</evidence>
<evidence type="ECO:0000256" key="5">
    <source>
        <dbReference type="ARBA" id="ARBA00022771"/>
    </source>
</evidence>
<keyword evidence="5" id="KW-0863">Zinc-finger</keyword>
<comment type="subcellular location">
    <subcellularLocation>
        <location evidence="1">Nucleus</location>
    </subcellularLocation>
</comment>
<evidence type="ECO:0000256" key="1">
    <source>
        <dbReference type="ARBA" id="ARBA00004123"/>
    </source>
</evidence>
<dbReference type="GO" id="GO:0008270">
    <property type="term" value="F:zinc ion binding"/>
    <property type="evidence" value="ECO:0007669"/>
    <property type="project" value="UniProtKB-KW"/>
</dbReference>
<name>A0A078AM60_STYLE</name>
<gene>
    <name evidence="12" type="primary">Contig1884.g2040</name>
    <name evidence="12" type="ORF">STYLEM_12008</name>
</gene>
<feature type="region of interest" description="Disordered" evidence="9">
    <location>
        <begin position="573"/>
        <end position="616"/>
    </location>
</feature>
<dbReference type="InterPro" id="IPR012340">
    <property type="entry name" value="NA-bd_OB-fold"/>
</dbReference>
<feature type="compositionally biased region" description="Polar residues" evidence="9">
    <location>
        <begin position="110"/>
        <end position="122"/>
    </location>
</feature>
<evidence type="ECO:0000259" key="11">
    <source>
        <dbReference type="Pfam" id="PF16900"/>
    </source>
</evidence>
<dbReference type="PANTHER" id="PTHR47165:SF4">
    <property type="entry name" value="OS03G0429900 PROTEIN"/>
    <property type="match status" value="1"/>
</dbReference>
<dbReference type="CDD" id="cd04475">
    <property type="entry name" value="RPA1_DBD_B"/>
    <property type="match status" value="1"/>
</dbReference>
<dbReference type="FunFam" id="2.40.50.140:FF:000041">
    <property type="entry name" value="Replication protein A subunit"/>
    <property type="match status" value="1"/>
</dbReference>
<dbReference type="GO" id="GO:0005634">
    <property type="term" value="C:nucleus"/>
    <property type="evidence" value="ECO:0007669"/>
    <property type="project" value="UniProtKB-SubCell"/>
</dbReference>
<keyword evidence="4" id="KW-0479">Metal-binding</keyword>
<feature type="compositionally biased region" description="Low complexity" evidence="9">
    <location>
        <begin position="13"/>
        <end position="24"/>
    </location>
</feature>
<dbReference type="GO" id="GO:0003677">
    <property type="term" value="F:DNA binding"/>
    <property type="evidence" value="ECO:0007669"/>
    <property type="project" value="UniProtKB-KW"/>
</dbReference>
<evidence type="ECO:0000256" key="6">
    <source>
        <dbReference type="ARBA" id="ARBA00022833"/>
    </source>
</evidence>
<dbReference type="GO" id="GO:0006260">
    <property type="term" value="P:DNA replication"/>
    <property type="evidence" value="ECO:0007669"/>
    <property type="project" value="UniProtKB-KW"/>
</dbReference>
<evidence type="ECO:0000256" key="7">
    <source>
        <dbReference type="ARBA" id="ARBA00023125"/>
    </source>
</evidence>
<dbReference type="Gene3D" id="2.40.50.140">
    <property type="entry name" value="Nucleic acid-binding proteins"/>
    <property type="match status" value="2"/>
</dbReference>
<dbReference type="InterPro" id="IPR003871">
    <property type="entry name" value="RFA1B/D_OB_1st"/>
</dbReference>
<dbReference type="InterPro" id="IPR031657">
    <property type="entry name" value="REPA_OB_2"/>
</dbReference>
<feature type="region of interest" description="Disordered" evidence="9">
    <location>
        <begin position="673"/>
        <end position="734"/>
    </location>
</feature>
<feature type="compositionally biased region" description="Gly residues" evidence="9">
    <location>
        <begin position="723"/>
        <end position="734"/>
    </location>
</feature>
<keyword evidence="6" id="KW-0862">Zinc</keyword>
<dbReference type="Pfam" id="PF16900">
    <property type="entry name" value="REPA_OB_2"/>
    <property type="match status" value="1"/>
</dbReference>
<dbReference type="AlphaFoldDB" id="A0A078AM60"/>
<dbReference type="EMBL" id="CCKQ01011404">
    <property type="protein sequence ID" value="CDW82971.1"/>
    <property type="molecule type" value="Genomic_DNA"/>
</dbReference>
<evidence type="ECO:0000256" key="8">
    <source>
        <dbReference type="ARBA" id="ARBA00023242"/>
    </source>
</evidence>
<evidence type="ECO:0000259" key="10">
    <source>
        <dbReference type="Pfam" id="PF02721"/>
    </source>
</evidence>
<feature type="compositionally biased region" description="Acidic residues" evidence="9">
    <location>
        <begin position="594"/>
        <end position="609"/>
    </location>
</feature>
<dbReference type="FunFam" id="2.40.50.140:FF:000064">
    <property type="entry name" value="Replication protein A subunit"/>
    <property type="match status" value="1"/>
</dbReference>
<keyword evidence="3" id="KW-0235">DNA replication</keyword>